<protein>
    <submittedName>
        <fullName evidence="2">Uncharacterized protein</fullName>
    </submittedName>
</protein>
<evidence type="ECO:0000313" key="3">
    <source>
        <dbReference type="Proteomes" id="UP001497382"/>
    </source>
</evidence>
<proteinExistence type="predicted"/>
<feature type="non-terminal residue" evidence="2">
    <location>
        <position position="1"/>
    </location>
</feature>
<dbReference type="Proteomes" id="UP001497382">
    <property type="component" value="Unassembled WGS sequence"/>
</dbReference>
<dbReference type="AlphaFoldDB" id="A0AAV2AIG6"/>
<dbReference type="EMBL" id="CAXIEN010000168">
    <property type="protein sequence ID" value="CAL1283487.1"/>
    <property type="molecule type" value="Genomic_DNA"/>
</dbReference>
<accession>A0AAV2AIG6</accession>
<gene>
    <name evidence="2" type="ORF">LARSCL_LOCUS12632</name>
</gene>
<keyword evidence="3" id="KW-1185">Reference proteome</keyword>
<evidence type="ECO:0000256" key="1">
    <source>
        <dbReference type="SAM" id="MobiDB-lite"/>
    </source>
</evidence>
<feature type="non-terminal residue" evidence="2">
    <location>
        <position position="72"/>
    </location>
</feature>
<reference evidence="2 3" key="1">
    <citation type="submission" date="2024-04" db="EMBL/GenBank/DDBJ databases">
        <authorList>
            <person name="Rising A."/>
            <person name="Reimegard J."/>
            <person name="Sonavane S."/>
            <person name="Akerstrom W."/>
            <person name="Nylinder S."/>
            <person name="Hedman E."/>
            <person name="Kallberg Y."/>
        </authorList>
    </citation>
    <scope>NUCLEOTIDE SEQUENCE [LARGE SCALE GENOMIC DNA]</scope>
</reference>
<sequence length="72" mass="8338">QKGANDSSPPLHKYIPSEHLLLDRPPGDHPSKRPLHPWEKGTLFQIEEHFPTMNFTPNQKYPEFKSPTHQGK</sequence>
<name>A0AAV2AIG6_9ARAC</name>
<feature type="region of interest" description="Disordered" evidence="1">
    <location>
        <begin position="53"/>
        <end position="72"/>
    </location>
</feature>
<feature type="region of interest" description="Disordered" evidence="1">
    <location>
        <begin position="1"/>
        <end position="39"/>
    </location>
</feature>
<evidence type="ECO:0000313" key="2">
    <source>
        <dbReference type="EMBL" id="CAL1283487.1"/>
    </source>
</evidence>
<organism evidence="2 3">
    <name type="scientific">Larinioides sclopetarius</name>
    <dbReference type="NCBI Taxonomy" id="280406"/>
    <lineage>
        <taxon>Eukaryota</taxon>
        <taxon>Metazoa</taxon>
        <taxon>Ecdysozoa</taxon>
        <taxon>Arthropoda</taxon>
        <taxon>Chelicerata</taxon>
        <taxon>Arachnida</taxon>
        <taxon>Araneae</taxon>
        <taxon>Araneomorphae</taxon>
        <taxon>Entelegynae</taxon>
        <taxon>Araneoidea</taxon>
        <taxon>Araneidae</taxon>
        <taxon>Larinioides</taxon>
    </lineage>
</organism>
<comment type="caution">
    <text evidence="2">The sequence shown here is derived from an EMBL/GenBank/DDBJ whole genome shotgun (WGS) entry which is preliminary data.</text>
</comment>
<feature type="compositionally biased region" description="Basic and acidic residues" evidence="1">
    <location>
        <begin position="20"/>
        <end position="39"/>
    </location>
</feature>